<keyword evidence="4 11" id="KW-0240">DNA-directed RNA polymerase</keyword>
<evidence type="ECO:0000256" key="8">
    <source>
        <dbReference type="ARBA" id="ARBA00025935"/>
    </source>
</evidence>
<evidence type="ECO:0000256" key="5">
    <source>
        <dbReference type="ARBA" id="ARBA00022679"/>
    </source>
</evidence>
<evidence type="ECO:0000256" key="9">
    <source>
        <dbReference type="ARBA" id="ARBA00029924"/>
    </source>
</evidence>
<comment type="similarity">
    <text evidence="1 11">Belongs to the RNA polymerase subunit omega family.</text>
</comment>
<comment type="caution">
    <text evidence="12">The sequence shown here is derived from an EMBL/GenBank/DDBJ whole genome shotgun (WGS) entry which is preliminary data.</text>
</comment>
<dbReference type="InterPro" id="IPR003716">
    <property type="entry name" value="DNA-dir_RNA_pol_omega"/>
</dbReference>
<dbReference type="Proteomes" id="UP001597453">
    <property type="component" value="Unassembled WGS sequence"/>
</dbReference>
<dbReference type="Gene3D" id="3.90.940.10">
    <property type="match status" value="1"/>
</dbReference>
<dbReference type="Pfam" id="PF01192">
    <property type="entry name" value="RNA_pol_Rpb6"/>
    <property type="match status" value="1"/>
</dbReference>
<protein>
    <recommendedName>
        <fullName evidence="3 11">DNA-directed RNA polymerase subunit omega</fullName>
        <shortName evidence="11">RNAP omega subunit</shortName>
        <ecNumber evidence="2 11">2.7.7.6</ecNumber>
    </recommendedName>
    <alternativeName>
        <fullName evidence="11">RNA polymerase omega subunit</fullName>
    </alternativeName>
    <alternativeName>
        <fullName evidence="9 11">Transcriptase subunit omega</fullName>
    </alternativeName>
</protein>
<dbReference type="HAMAP" id="MF_00366">
    <property type="entry name" value="RNApol_bact_RpoZ"/>
    <property type="match status" value="1"/>
</dbReference>
<comment type="catalytic activity">
    <reaction evidence="10 11">
        <text>RNA(n) + a ribonucleoside 5'-triphosphate = RNA(n+1) + diphosphate</text>
        <dbReference type="Rhea" id="RHEA:21248"/>
        <dbReference type="Rhea" id="RHEA-COMP:14527"/>
        <dbReference type="Rhea" id="RHEA-COMP:17342"/>
        <dbReference type="ChEBI" id="CHEBI:33019"/>
        <dbReference type="ChEBI" id="CHEBI:61557"/>
        <dbReference type="ChEBI" id="CHEBI:140395"/>
        <dbReference type="EC" id="2.7.7.6"/>
    </reaction>
</comment>
<dbReference type="InterPro" id="IPR036161">
    <property type="entry name" value="RPB6/omega-like_sf"/>
</dbReference>
<keyword evidence="7 11" id="KW-0804">Transcription</keyword>
<evidence type="ECO:0000256" key="7">
    <source>
        <dbReference type="ARBA" id="ARBA00023163"/>
    </source>
</evidence>
<dbReference type="EC" id="2.7.7.6" evidence="2 11"/>
<dbReference type="NCBIfam" id="TIGR00690">
    <property type="entry name" value="rpoZ"/>
    <property type="match status" value="1"/>
</dbReference>
<gene>
    <name evidence="11 12" type="primary">rpoZ</name>
    <name evidence="12" type="ORF">ACFSUQ_00850</name>
</gene>
<dbReference type="SMART" id="SM01409">
    <property type="entry name" value="RNA_pol_Rpb6"/>
    <property type="match status" value="1"/>
</dbReference>
<evidence type="ECO:0000256" key="11">
    <source>
        <dbReference type="HAMAP-Rule" id="MF_00366"/>
    </source>
</evidence>
<dbReference type="SUPFAM" id="SSF63562">
    <property type="entry name" value="RPB6/omega subunit-like"/>
    <property type="match status" value="1"/>
</dbReference>
<organism evidence="12 13">
    <name type="scientific">Gulosibacter bifidus</name>
    <dbReference type="NCBI Taxonomy" id="272239"/>
    <lineage>
        <taxon>Bacteria</taxon>
        <taxon>Bacillati</taxon>
        <taxon>Actinomycetota</taxon>
        <taxon>Actinomycetes</taxon>
        <taxon>Micrococcales</taxon>
        <taxon>Microbacteriaceae</taxon>
        <taxon>Gulosibacter</taxon>
    </lineage>
</organism>
<dbReference type="InterPro" id="IPR006110">
    <property type="entry name" value="Pol_omega/Rpo6/RPB6"/>
</dbReference>
<dbReference type="EMBL" id="JBHUNF010000001">
    <property type="protein sequence ID" value="MFD2673857.1"/>
    <property type="molecule type" value="Genomic_DNA"/>
</dbReference>
<reference evidence="13" key="1">
    <citation type="journal article" date="2019" name="Int. J. Syst. Evol. Microbiol.">
        <title>The Global Catalogue of Microorganisms (GCM) 10K type strain sequencing project: providing services to taxonomists for standard genome sequencing and annotation.</title>
        <authorList>
            <consortium name="The Broad Institute Genomics Platform"/>
            <consortium name="The Broad Institute Genome Sequencing Center for Infectious Disease"/>
            <person name="Wu L."/>
            <person name="Ma J."/>
        </authorList>
    </citation>
    <scope>NUCLEOTIDE SEQUENCE [LARGE SCALE GENOMIC DNA]</scope>
    <source>
        <strain evidence="13">TISTR 1511</strain>
    </source>
</reference>
<dbReference type="PANTHER" id="PTHR34476">
    <property type="entry name" value="DNA-DIRECTED RNA POLYMERASE SUBUNIT OMEGA"/>
    <property type="match status" value="1"/>
</dbReference>
<dbReference type="RefSeq" id="WP_066055145.1">
    <property type="nucleotide sequence ID" value="NZ_JBHUNF010000001.1"/>
</dbReference>
<keyword evidence="13" id="KW-1185">Reference proteome</keyword>
<evidence type="ECO:0000256" key="10">
    <source>
        <dbReference type="ARBA" id="ARBA00048552"/>
    </source>
</evidence>
<dbReference type="GO" id="GO:0000428">
    <property type="term" value="C:DNA-directed RNA polymerase complex"/>
    <property type="evidence" value="ECO:0007669"/>
    <property type="project" value="UniProtKB-KW"/>
</dbReference>
<name>A0ABW5RII2_9MICO</name>
<evidence type="ECO:0000313" key="13">
    <source>
        <dbReference type="Proteomes" id="UP001597453"/>
    </source>
</evidence>
<evidence type="ECO:0000256" key="1">
    <source>
        <dbReference type="ARBA" id="ARBA00006711"/>
    </source>
</evidence>
<evidence type="ECO:0000256" key="3">
    <source>
        <dbReference type="ARBA" id="ARBA00013725"/>
    </source>
</evidence>
<evidence type="ECO:0000256" key="6">
    <source>
        <dbReference type="ARBA" id="ARBA00022695"/>
    </source>
</evidence>
<keyword evidence="6 11" id="KW-0548">Nucleotidyltransferase</keyword>
<comment type="function">
    <text evidence="11">Promotes RNA polymerase assembly. Latches the N- and C-terminal regions of the beta' subunit thereby facilitating its interaction with the beta and alpha subunits.</text>
</comment>
<evidence type="ECO:0000256" key="2">
    <source>
        <dbReference type="ARBA" id="ARBA00012418"/>
    </source>
</evidence>
<comment type="subunit">
    <text evidence="8 11">The RNAP catalytic core consists of 2 alpha, 1 beta, 1 beta' and 1 omega subunit. When a sigma factor is associated with the core the holoenzyme is formed, which can initiate transcription.</text>
</comment>
<proteinExistence type="inferred from homology"/>
<dbReference type="GO" id="GO:0003899">
    <property type="term" value="F:DNA-directed RNA polymerase activity"/>
    <property type="evidence" value="ECO:0007669"/>
    <property type="project" value="UniProtKB-EC"/>
</dbReference>
<evidence type="ECO:0000313" key="12">
    <source>
        <dbReference type="EMBL" id="MFD2673857.1"/>
    </source>
</evidence>
<accession>A0ABW5RII2</accession>
<dbReference type="PANTHER" id="PTHR34476:SF1">
    <property type="entry name" value="DNA-DIRECTED RNA POLYMERASE SUBUNIT OMEGA"/>
    <property type="match status" value="1"/>
</dbReference>
<keyword evidence="5 11" id="KW-0808">Transferase</keyword>
<sequence>MIDKPKGIIDPPLDDLLERVDNKYQLVIFASKRARQINDYNTDLLEGQIFENVGPLVDSNVDDKPLSIALREINAEKLVMREPREQGGLLIEDAAGEDLLSFGDDDITPADVADDK</sequence>
<evidence type="ECO:0000256" key="4">
    <source>
        <dbReference type="ARBA" id="ARBA00022478"/>
    </source>
</evidence>